<reference evidence="4 5" key="1">
    <citation type="submission" date="2024-09" db="EMBL/GenBank/DDBJ databases">
        <authorList>
            <person name="Sun Q."/>
            <person name="Mori K."/>
        </authorList>
    </citation>
    <scope>NUCLEOTIDE SEQUENCE [LARGE SCALE GENOMIC DNA]</scope>
    <source>
        <strain evidence="4 5">JCM 3307</strain>
    </source>
</reference>
<protein>
    <submittedName>
        <fullName evidence="4">Alpha/beta hydrolase</fullName>
    </submittedName>
</protein>
<dbReference type="Proteomes" id="UP001589608">
    <property type="component" value="Unassembled WGS sequence"/>
</dbReference>
<dbReference type="Gene3D" id="3.40.50.1820">
    <property type="entry name" value="alpha/beta hydrolase"/>
    <property type="match status" value="1"/>
</dbReference>
<dbReference type="PANTHER" id="PTHR48081:SF30">
    <property type="entry name" value="ACETYL-HYDROLASE LIPR-RELATED"/>
    <property type="match status" value="1"/>
</dbReference>
<dbReference type="PROSITE" id="PS01173">
    <property type="entry name" value="LIPASE_GDXG_HIS"/>
    <property type="match status" value="1"/>
</dbReference>
<proteinExistence type="inferred from homology"/>
<dbReference type="SUPFAM" id="SSF53474">
    <property type="entry name" value="alpha/beta-Hydrolases"/>
    <property type="match status" value="1"/>
</dbReference>
<dbReference type="InterPro" id="IPR002168">
    <property type="entry name" value="Lipase_GDXG_HIS_AS"/>
</dbReference>
<evidence type="ECO:0000256" key="1">
    <source>
        <dbReference type="ARBA" id="ARBA00010515"/>
    </source>
</evidence>
<sequence>MDDIYSLDSFYRRSNALGRLDPPLTLEQRRAVDSHWGDVTAEPGGVDYRERELGGVPVLWAEPIAAAADRVLLCLHGGGYVGGSIYTHRKLYAHLAKAVGARAVLPAYSHTPERQYPTQLDEVTAVYRALLAGARPEHIAVTGDSAGGGLSLSLMLRARAQGLPYAAALAPISPWTDMTQGGPSIRTNRPTDLLFGGEQEMDIDGLVRMLLPPTVSPADPMVSPLFADLTGLPPMYIQVGGGEMLLDDAVRLEQAARKHGVEAELDIEPGEQHTFQMGAGHSGVADAAIARVAAWLRPKLGL</sequence>
<dbReference type="RefSeq" id="WP_223092557.1">
    <property type="nucleotide sequence ID" value="NZ_CP061913.1"/>
</dbReference>
<dbReference type="EMBL" id="JBHMCA010000052">
    <property type="protein sequence ID" value="MFB9447185.1"/>
    <property type="molecule type" value="Genomic_DNA"/>
</dbReference>
<dbReference type="PANTHER" id="PTHR48081">
    <property type="entry name" value="AB HYDROLASE SUPERFAMILY PROTEIN C4A8.06C"/>
    <property type="match status" value="1"/>
</dbReference>
<evidence type="ECO:0000313" key="5">
    <source>
        <dbReference type="Proteomes" id="UP001589608"/>
    </source>
</evidence>
<dbReference type="Pfam" id="PF07859">
    <property type="entry name" value="Abhydrolase_3"/>
    <property type="match status" value="1"/>
</dbReference>
<evidence type="ECO:0000256" key="2">
    <source>
        <dbReference type="ARBA" id="ARBA00022801"/>
    </source>
</evidence>
<accession>A0ABV5MEA8</accession>
<dbReference type="InterPro" id="IPR029058">
    <property type="entry name" value="AB_hydrolase_fold"/>
</dbReference>
<evidence type="ECO:0000313" key="4">
    <source>
        <dbReference type="EMBL" id="MFB9447185.1"/>
    </source>
</evidence>
<comment type="similarity">
    <text evidence="1">Belongs to the 'GDXG' lipolytic enzyme family.</text>
</comment>
<evidence type="ECO:0000259" key="3">
    <source>
        <dbReference type="Pfam" id="PF07859"/>
    </source>
</evidence>
<name>A0ABV5MEA8_9ACTN</name>
<dbReference type="GO" id="GO:0016787">
    <property type="term" value="F:hydrolase activity"/>
    <property type="evidence" value="ECO:0007669"/>
    <property type="project" value="UniProtKB-KW"/>
</dbReference>
<dbReference type="InterPro" id="IPR013094">
    <property type="entry name" value="AB_hydrolase_3"/>
</dbReference>
<keyword evidence="5" id="KW-1185">Reference proteome</keyword>
<comment type="caution">
    <text evidence="4">The sequence shown here is derived from an EMBL/GenBank/DDBJ whole genome shotgun (WGS) entry which is preliminary data.</text>
</comment>
<keyword evidence="2 4" id="KW-0378">Hydrolase</keyword>
<organism evidence="4 5">
    <name type="scientific">Dactylosporangium vinaceum</name>
    <dbReference type="NCBI Taxonomy" id="53362"/>
    <lineage>
        <taxon>Bacteria</taxon>
        <taxon>Bacillati</taxon>
        <taxon>Actinomycetota</taxon>
        <taxon>Actinomycetes</taxon>
        <taxon>Micromonosporales</taxon>
        <taxon>Micromonosporaceae</taxon>
        <taxon>Dactylosporangium</taxon>
    </lineage>
</organism>
<dbReference type="InterPro" id="IPR050300">
    <property type="entry name" value="GDXG_lipolytic_enzyme"/>
</dbReference>
<gene>
    <name evidence="4" type="ORF">ACFFTR_29185</name>
</gene>
<feature type="domain" description="Alpha/beta hydrolase fold-3" evidence="3">
    <location>
        <begin position="72"/>
        <end position="276"/>
    </location>
</feature>